<evidence type="ECO:0000313" key="11">
    <source>
        <dbReference type="Proteomes" id="UP000659630"/>
    </source>
</evidence>
<dbReference type="AlphaFoldDB" id="A0A923KVU3"/>
<dbReference type="InterPro" id="IPR019931">
    <property type="entry name" value="LPXTG_anchor"/>
</dbReference>
<keyword evidence="3" id="KW-0964">Secreted</keyword>
<dbReference type="PROSITE" id="PS50847">
    <property type="entry name" value="GRAM_POS_ANCHORING"/>
    <property type="match status" value="1"/>
</dbReference>
<sequence length="1104" mass="115489">MKKKLLSLLVALTMIFSCLPFAGLSAAAAEADGNLKKTVQLAQQVAEGFNACTTDAERRQYLGISNNNMSNDSFRGVYARLTGDTALQLRDAEVLSNELVQAALRTSKAQAFYLQPYFLQDEQGRRTFVVYASVTGTISQRNWNAYLLYVPAGDDGLSGCWYTTGGKATSIAYFNGKSFADVRDVEAHNTSVWTLVADRSSAREPKVADPYEAIRFLAGQLASPGSVAEGYFSTRGQGTSLDGRGKNFAPDVNAALAGSGVTDEDSTYAWRIYKCKESTGEQGYNIFWTNSDLDAGGRFPCLKYNTATGEWVEGTATARENTVEGFTFLIIDGGSFVPNESQPEVEKYTLSYDANGGDGETVPAAVQAEEYEIVAVDFSVVPEREGYRFLGWDTIPDPVGPKYNQDPLGARELIMPAHDMTLFAIWAQEPAPTVTPTPTPTVAPTATPTPVPTPTVAPTATPTPVPTPTVAPTATPTPTPTPTAAPTATPTPVPTPTVAPTATPTPVPTPTVAPTATPTPVPTPTVAPTATPEPAKYLLSYNANGGSGSQLPGAVEAEAGAPIQVDLSVQPVRAGYLFLGWDEDPASSSARYPAEGAASLVMPEQDLTLYAVWKIDETQTASAGYTVHYYIDGALQPDWTETYSKTTLVADDPAPAYVVKQVTDHLAGLGADYYAASRPDLPVTLSGEDNVLEVHYAHKLVDIAGTGIELSHNYVYTRVIDGQTDVNNFSAVSGFSGAQPGSLLRLQDLQQTVDPEGNTGYQPTGAAITRTRLPLIAPEMEHEVQAPETSAGQTADAAAASLAQAQMARDAAQQDKALADEALIAAQNSLEAARTALAEAEAAAIPAAQQLQELAAREEPLGEEELALQAQLQGIVEAPAAAQTAVTQAETLAAQRAEEAQAAANALIEAENSLAQAQEAASGAQQALAAVQAAALNAAAQTLAVGESETVALDADGAFLYEAGYTYQVRLDYAKTYVYQTPAEPEQEIVSPGPSTPVQPAPGLPVVSPAEPSAPQAAAPAVAAPPAAGTVSISDDDVPLGATAGLRGKSRVRRGTYVILDDSAPLGALPKTSGSLDASWGALGAFLLAAGAALGLKGKRKEQQ</sequence>
<comment type="subcellular location">
    <subcellularLocation>
        <location evidence="1">Cell envelope</location>
    </subcellularLocation>
</comment>
<comment type="caution">
    <text evidence="10">The sequence shown here is derived from an EMBL/GenBank/DDBJ whole genome shotgun (WGS) entry which is preliminary data.</text>
</comment>
<keyword evidence="11" id="KW-1185">Reference proteome</keyword>
<name>A0A923KVU3_9FIRM</name>
<feature type="domain" description="Gram-positive cocci surface proteins LPxTG" evidence="9">
    <location>
        <begin position="1069"/>
        <end position="1104"/>
    </location>
</feature>
<evidence type="ECO:0000256" key="6">
    <source>
        <dbReference type="SAM" id="Coils"/>
    </source>
</evidence>
<dbReference type="EMBL" id="JACONZ010000002">
    <property type="protein sequence ID" value="MBC5581166.1"/>
    <property type="molecule type" value="Genomic_DNA"/>
</dbReference>
<dbReference type="GO" id="GO:0030313">
    <property type="term" value="C:cell envelope"/>
    <property type="evidence" value="ECO:0007669"/>
    <property type="project" value="UniProtKB-SubCell"/>
</dbReference>
<dbReference type="PROSITE" id="PS51257">
    <property type="entry name" value="PROKAR_LIPOPROTEIN"/>
    <property type="match status" value="1"/>
</dbReference>
<evidence type="ECO:0000256" key="3">
    <source>
        <dbReference type="ARBA" id="ARBA00022525"/>
    </source>
</evidence>
<dbReference type="Gene3D" id="2.60.40.4270">
    <property type="entry name" value="Listeria-Bacteroides repeat domain"/>
    <property type="match status" value="2"/>
</dbReference>
<evidence type="ECO:0000256" key="4">
    <source>
        <dbReference type="ARBA" id="ARBA00022729"/>
    </source>
</evidence>
<feature type="compositionally biased region" description="Pro residues" evidence="7">
    <location>
        <begin position="434"/>
        <end position="525"/>
    </location>
</feature>
<evidence type="ECO:0000256" key="8">
    <source>
        <dbReference type="SAM" id="SignalP"/>
    </source>
</evidence>
<feature type="signal peptide" evidence="8">
    <location>
        <begin position="1"/>
        <end position="22"/>
    </location>
</feature>
<organism evidence="10 11">
    <name type="scientific">Anaerofilum hominis</name>
    <dbReference type="NCBI Taxonomy" id="2763016"/>
    <lineage>
        <taxon>Bacteria</taxon>
        <taxon>Bacillati</taxon>
        <taxon>Bacillota</taxon>
        <taxon>Clostridia</taxon>
        <taxon>Eubacteriales</taxon>
        <taxon>Oscillospiraceae</taxon>
        <taxon>Anaerofilum</taxon>
    </lineage>
</organism>
<evidence type="ECO:0000256" key="7">
    <source>
        <dbReference type="SAM" id="MobiDB-lite"/>
    </source>
</evidence>
<dbReference type="RefSeq" id="WP_186887531.1">
    <property type="nucleotide sequence ID" value="NZ_JACONZ010000002.1"/>
</dbReference>
<evidence type="ECO:0000313" key="10">
    <source>
        <dbReference type="EMBL" id="MBC5581166.1"/>
    </source>
</evidence>
<accession>A0A923KVU3</accession>
<keyword evidence="2" id="KW-0134">Cell wall</keyword>
<dbReference type="Pfam" id="PF09479">
    <property type="entry name" value="Flg_new"/>
    <property type="match status" value="2"/>
</dbReference>
<evidence type="ECO:0000259" key="9">
    <source>
        <dbReference type="PROSITE" id="PS50847"/>
    </source>
</evidence>
<dbReference type="InterPro" id="IPR042229">
    <property type="entry name" value="Listeria/Bacterioides_rpt_sf"/>
</dbReference>
<keyword evidence="4 8" id="KW-0732">Signal</keyword>
<dbReference type="InterPro" id="IPR013378">
    <property type="entry name" value="InlB-like_B-rpt"/>
</dbReference>
<proteinExistence type="predicted"/>
<evidence type="ECO:0000256" key="1">
    <source>
        <dbReference type="ARBA" id="ARBA00004196"/>
    </source>
</evidence>
<evidence type="ECO:0000256" key="5">
    <source>
        <dbReference type="ARBA" id="ARBA00023088"/>
    </source>
</evidence>
<protein>
    <submittedName>
        <fullName evidence="10">InlB B-repeat-containing protein</fullName>
    </submittedName>
</protein>
<dbReference type="Proteomes" id="UP000659630">
    <property type="component" value="Unassembled WGS sequence"/>
</dbReference>
<feature type="region of interest" description="Disordered" evidence="7">
    <location>
        <begin position="434"/>
        <end position="529"/>
    </location>
</feature>
<keyword evidence="6" id="KW-0175">Coiled coil</keyword>
<feature type="chain" id="PRO_5038536651" evidence="8">
    <location>
        <begin position="23"/>
        <end position="1104"/>
    </location>
</feature>
<gene>
    <name evidence="10" type="ORF">H8S23_06570</name>
</gene>
<keyword evidence="5" id="KW-0572">Peptidoglycan-anchor</keyword>
<feature type="coiled-coil region" evidence="6">
    <location>
        <begin position="900"/>
        <end position="934"/>
    </location>
</feature>
<reference evidence="10" key="1">
    <citation type="submission" date="2020-08" db="EMBL/GenBank/DDBJ databases">
        <title>Genome public.</title>
        <authorList>
            <person name="Liu C."/>
            <person name="Sun Q."/>
        </authorList>
    </citation>
    <scope>NUCLEOTIDE SEQUENCE</scope>
    <source>
        <strain evidence="10">BX8</strain>
    </source>
</reference>
<evidence type="ECO:0000256" key="2">
    <source>
        <dbReference type="ARBA" id="ARBA00022512"/>
    </source>
</evidence>
<dbReference type="Gene3D" id="3.30.1690.20">
    <property type="match status" value="1"/>
</dbReference>